<accession>A0ABW1VE94</accession>
<organism evidence="2 3">
    <name type="scientific">Luethyella okanaganae</name>
    <dbReference type="NCBI Taxonomy" id="69372"/>
    <lineage>
        <taxon>Bacteria</taxon>
        <taxon>Bacillati</taxon>
        <taxon>Actinomycetota</taxon>
        <taxon>Actinomycetes</taxon>
        <taxon>Micrococcales</taxon>
        <taxon>Microbacteriaceae</taxon>
        <taxon>Luethyella</taxon>
    </lineage>
</organism>
<feature type="transmembrane region" description="Helical" evidence="1">
    <location>
        <begin position="96"/>
        <end position="120"/>
    </location>
</feature>
<protein>
    <recommendedName>
        <fullName evidence="4">DUF5134 domain-containing protein</fullName>
    </recommendedName>
</protein>
<comment type="caution">
    <text evidence="2">The sequence shown here is derived from an EMBL/GenBank/DDBJ whole genome shotgun (WGS) entry which is preliminary data.</text>
</comment>
<feature type="transmembrane region" description="Helical" evidence="1">
    <location>
        <begin position="6"/>
        <end position="27"/>
    </location>
</feature>
<gene>
    <name evidence="2" type="ORF">ACFQB0_09085</name>
</gene>
<keyword evidence="3" id="KW-1185">Reference proteome</keyword>
<evidence type="ECO:0000313" key="3">
    <source>
        <dbReference type="Proteomes" id="UP001596306"/>
    </source>
</evidence>
<dbReference type="EMBL" id="JBHSTP010000002">
    <property type="protein sequence ID" value="MFC6356261.1"/>
    <property type="molecule type" value="Genomic_DNA"/>
</dbReference>
<name>A0ABW1VE94_9MICO</name>
<sequence>MVILSPIGLLAVAELIFFIAASVWFATRVAGAVTGSNASERTLMVSNHIHSMSMMAAMSAMAFRSMTMEHSDLPLGPQVAHHSLVVATASQSATTWGVLLLVITEVVFAAAAVVSFGVALPRSGGRSGWRHGTMWGIGILESLGTIVLIMAMLWH</sequence>
<keyword evidence="1" id="KW-1133">Transmembrane helix</keyword>
<feature type="transmembrane region" description="Helical" evidence="1">
    <location>
        <begin position="132"/>
        <end position="154"/>
    </location>
</feature>
<dbReference type="RefSeq" id="WP_386730430.1">
    <property type="nucleotide sequence ID" value="NZ_JBHSTP010000002.1"/>
</dbReference>
<dbReference type="Proteomes" id="UP001596306">
    <property type="component" value="Unassembled WGS sequence"/>
</dbReference>
<reference evidence="3" key="1">
    <citation type="journal article" date="2019" name="Int. J. Syst. Evol. Microbiol.">
        <title>The Global Catalogue of Microorganisms (GCM) 10K type strain sequencing project: providing services to taxonomists for standard genome sequencing and annotation.</title>
        <authorList>
            <consortium name="The Broad Institute Genomics Platform"/>
            <consortium name="The Broad Institute Genome Sequencing Center for Infectious Disease"/>
            <person name="Wu L."/>
            <person name="Ma J."/>
        </authorList>
    </citation>
    <scope>NUCLEOTIDE SEQUENCE [LARGE SCALE GENOMIC DNA]</scope>
    <source>
        <strain evidence="3">CCUG 43304</strain>
    </source>
</reference>
<keyword evidence="1" id="KW-0812">Transmembrane</keyword>
<evidence type="ECO:0000256" key="1">
    <source>
        <dbReference type="SAM" id="Phobius"/>
    </source>
</evidence>
<evidence type="ECO:0008006" key="4">
    <source>
        <dbReference type="Google" id="ProtNLM"/>
    </source>
</evidence>
<keyword evidence="1" id="KW-0472">Membrane</keyword>
<evidence type="ECO:0000313" key="2">
    <source>
        <dbReference type="EMBL" id="MFC6356261.1"/>
    </source>
</evidence>
<proteinExistence type="predicted"/>